<dbReference type="InterPro" id="IPR001926">
    <property type="entry name" value="TrpB-like_PALP"/>
</dbReference>
<name>A0A0G0IMG8_9BACT</name>
<dbReference type="AlphaFoldDB" id="A0A0G0IMG8"/>
<evidence type="ECO:0000313" key="4">
    <source>
        <dbReference type="EMBL" id="KKQ25414.1"/>
    </source>
</evidence>
<evidence type="ECO:0000259" key="3">
    <source>
        <dbReference type="Pfam" id="PF00291"/>
    </source>
</evidence>
<dbReference type="Pfam" id="PF00291">
    <property type="entry name" value="PALP"/>
    <property type="match status" value="1"/>
</dbReference>
<evidence type="ECO:0000256" key="1">
    <source>
        <dbReference type="ARBA" id="ARBA00001933"/>
    </source>
</evidence>
<accession>A0A0G0IMG8</accession>
<reference evidence="4 5" key="1">
    <citation type="journal article" date="2015" name="Nature">
        <title>rRNA introns, odd ribosomes, and small enigmatic genomes across a large radiation of phyla.</title>
        <authorList>
            <person name="Brown C.T."/>
            <person name="Hug L.A."/>
            <person name="Thomas B.C."/>
            <person name="Sharon I."/>
            <person name="Castelle C.J."/>
            <person name="Singh A."/>
            <person name="Wilkins M.J."/>
            <person name="Williams K.H."/>
            <person name="Banfield J.F."/>
        </authorList>
    </citation>
    <scope>NUCLEOTIDE SEQUENCE [LARGE SCALE GENOMIC DNA]</scope>
</reference>
<organism evidence="4 5">
    <name type="scientific">Candidatus Roizmanbacteria bacterium GW2011_GWC2_37_13</name>
    <dbReference type="NCBI Taxonomy" id="1618486"/>
    <lineage>
        <taxon>Bacteria</taxon>
        <taxon>Candidatus Roizmaniibacteriota</taxon>
    </lineage>
</organism>
<evidence type="ECO:0000313" key="5">
    <source>
        <dbReference type="Proteomes" id="UP000034917"/>
    </source>
</evidence>
<proteinExistence type="predicted"/>
<keyword evidence="2" id="KW-0663">Pyridoxal phosphate</keyword>
<evidence type="ECO:0000256" key="2">
    <source>
        <dbReference type="ARBA" id="ARBA00022898"/>
    </source>
</evidence>
<dbReference type="SUPFAM" id="SSF53686">
    <property type="entry name" value="Tryptophan synthase beta subunit-like PLP-dependent enzymes"/>
    <property type="match status" value="1"/>
</dbReference>
<dbReference type="Gene3D" id="3.40.50.1100">
    <property type="match status" value="1"/>
</dbReference>
<comment type="caution">
    <text evidence="4">The sequence shown here is derived from an EMBL/GenBank/DDBJ whole genome shotgun (WGS) entry which is preliminary data.</text>
</comment>
<dbReference type="InterPro" id="IPR036052">
    <property type="entry name" value="TrpB-like_PALP_sf"/>
</dbReference>
<dbReference type="Proteomes" id="UP000034917">
    <property type="component" value="Unassembled WGS sequence"/>
</dbReference>
<gene>
    <name evidence="4" type="ORF">US40_C0008G0008</name>
</gene>
<feature type="domain" description="Tryptophan synthase beta chain-like PALP" evidence="3">
    <location>
        <begin position="138"/>
        <end position="321"/>
    </location>
</feature>
<dbReference type="EMBL" id="LBSV01000008">
    <property type="protein sequence ID" value="KKQ25414.1"/>
    <property type="molecule type" value="Genomic_DNA"/>
</dbReference>
<sequence length="326" mass="36688">MTKQKLICIKCGRTNPKKSLNCISCKGFYSLLTVEYSSNKLLNIKELYNNYLPYHLFKDNDFKNCSLTKFNKNIWLKNEGENESKSIKEKDIFVGLKVASYLGYKKTLCVSGGSGKNVVNFFQKQANFPLIKLYSPKGEDYEKTFKLALYNKNKNVWNITPGINPYSQEGSKTIAWQIIDSKIDFETILIPCGNGSSLWGIYKGFLEAKEQGFVKKVPKIFGVELKNGPIGKSLRSGKMEKNGKILNSKAHSIDVKESFSLQKAVMVIKLTAGGIINVSEKEINKAYKVLHKKKYLSNFTAAAALAGANKLKRFNKICCILTADEF</sequence>
<protein>
    <submittedName>
        <fullName evidence="4">Threonine synthase</fullName>
    </submittedName>
</protein>
<comment type="cofactor">
    <cofactor evidence="1">
        <name>pyridoxal 5'-phosphate</name>
        <dbReference type="ChEBI" id="CHEBI:597326"/>
    </cofactor>
</comment>